<sequence length="342" mass="37818">MSTATPTTLAGSREWEPFLIAMVRGSQFTTALMITEVTDSPLAQASSMTIIYYDYSLTLTDEITYIWRVPWRMTTVLYMFCRYSLLSNLLYLLSHLEDKTGIRLVVPVAVAVLNILGYSGMLGFWGLRTIAIYNGNRILMVLYGVLAASIIILLAVRIPFIFCVGTESTEGFKKAGFRRFHNVASNEQSDLTLKPVAIAITTLMIIFHGSASVLGGLRVWKTVKEQHKMKETNEGSLHHLILSQGVKYLAPVFVLSISSFVIGRSNPFYSRALSIFEVPLLGLATARFIIELRKWNHKQSSGGTSTMTSATILGEIEFNRATGGAAATVLEELGGDIEPWNV</sequence>
<accession>A0A5C3KAR4</accession>
<dbReference type="AlphaFoldDB" id="A0A5C3KAR4"/>
<feature type="transmembrane region" description="Helical" evidence="1">
    <location>
        <begin position="105"/>
        <end position="127"/>
    </location>
</feature>
<reference evidence="3 4" key="1">
    <citation type="journal article" date="2019" name="Nat. Ecol. Evol.">
        <title>Megaphylogeny resolves global patterns of mushroom evolution.</title>
        <authorList>
            <person name="Varga T."/>
            <person name="Krizsan K."/>
            <person name="Foldi C."/>
            <person name="Dima B."/>
            <person name="Sanchez-Garcia M."/>
            <person name="Sanchez-Ramirez S."/>
            <person name="Szollosi G.J."/>
            <person name="Szarkandi J.G."/>
            <person name="Papp V."/>
            <person name="Albert L."/>
            <person name="Andreopoulos W."/>
            <person name="Angelini C."/>
            <person name="Antonin V."/>
            <person name="Barry K.W."/>
            <person name="Bougher N.L."/>
            <person name="Buchanan P."/>
            <person name="Buyck B."/>
            <person name="Bense V."/>
            <person name="Catcheside P."/>
            <person name="Chovatia M."/>
            <person name="Cooper J."/>
            <person name="Damon W."/>
            <person name="Desjardin D."/>
            <person name="Finy P."/>
            <person name="Geml J."/>
            <person name="Haridas S."/>
            <person name="Hughes K."/>
            <person name="Justo A."/>
            <person name="Karasinski D."/>
            <person name="Kautmanova I."/>
            <person name="Kiss B."/>
            <person name="Kocsube S."/>
            <person name="Kotiranta H."/>
            <person name="LaButti K.M."/>
            <person name="Lechner B.E."/>
            <person name="Liimatainen K."/>
            <person name="Lipzen A."/>
            <person name="Lukacs Z."/>
            <person name="Mihaltcheva S."/>
            <person name="Morgado L.N."/>
            <person name="Niskanen T."/>
            <person name="Noordeloos M.E."/>
            <person name="Ohm R.A."/>
            <person name="Ortiz-Santana B."/>
            <person name="Ovrebo C."/>
            <person name="Racz N."/>
            <person name="Riley R."/>
            <person name="Savchenko A."/>
            <person name="Shiryaev A."/>
            <person name="Soop K."/>
            <person name="Spirin V."/>
            <person name="Szebenyi C."/>
            <person name="Tomsovsky M."/>
            <person name="Tulloss R.E."/>
            <person name="Uehling J."/>
            <person name="Grigoriev I.V."/>
            <person name="Vagvolgyi C."/>
            <person name="Papp T."/>
            <person name="Martin F.M."/>
            <person name="Miettinen O."/>
            <person name="Hibbett D.S."/>
            <person name="Nagy L.G."/>
        </authorList>
    </citation>
    <scope>NUCLEOTIDE SEQUENCE [LARGE SCALE GENOMIC DNA]</scope>
    <source>
        <strain evidence="3 4">CBS 121175</strain>
    </source>
</reference>
<dbReference type="EMBL" id="ML210635">
    <property type="protein sequence ID" value="TFK16807.1"/>
    <property type="molecule type" value="Genomic_DNA"/>
</dbReference>
<keyword evidence="1" id="KW-1133">Transmembrane helix</keyword>
<keyword evidence="4" id="KW-1185">Reference proteome</keyword>
<dbReference type="OrthoDB" id="3267855at2759"/>
<keyword evidence="1" id="KW-0812">Transmembrane</keyword>
<dbReference type="Pfam" id="PF20151">
    <property type="entry name" value="DUF6533"/>
    <property type="match status" value="1"/>
</dbReference>
<protein>
    <recommendedName>
        <fullName evidence="2">DUF6533 domain-containing protein</fullName>
    </recommendedName>
</protein>
<feature type="transmembrane region" description="Helical" evidence="1">
    <location>
        <begin position="75"/>
        <end position="93"/>
    </location>
</feature>
<gene>
    <name evidence="3" type="ORF">FA15DRAFT_711390</name>
</gene>
<keyword evidence="1" id="KW-0472">Membrane</keyword>
<evidence type="ECO:0000313" key="4">
    <source>
        <dbReference type="Proteomes" id="UP000307440"/>
    </source>
</evidence>
<evidence type="ECO:0000313" key="3">
    <source>
        <dbReference type="EMBL" id="TFK16807.1"/>
    </source>
</evidence>
<evidence type="ECO:0000259" key="2">
    <source>
        <dbReference type="Pfam" id="PF20151"/>
    </source>
</evidence>
<dbReference type="Proteomes" id="UP000307440">
    <property type="component" value="Unassembled WGS sequence"/>
</dbReference>
<name>A0A5C3KAR4_COPMA</name>
<feature type="domain" description="DUF6533" evidence="2">
    <location>
        <begin position="44"/>
        <end position="84"/>
    </location>
</feature>
<feature type="transmembrane region" description="Helical" evidence="1">
    <location>
        <begin position="139"/>
        <end position="162"/>
    </location>
</feature>
<feature type="transmembrane region" description="Helical" evidence="1">
    <location>
        <begin position="196"/>
        <end position="220"/>
    </location>
</feature>
<feature type="transmembrane region" description="Helical" evidence="1">
    <location>
        <begin position="268"/>
        <end position="290"/>
    </location>
</feature>
<evidence type="ECO:0000256" key="1">
    <source>
        <dbReference type="SAM" id="Phobius"/>
    </source>
</evidence>
<organism evidence="3 4">
    <name type="scientific">Coprinopsis marcescibilis</name>
    <name type="common">Agaric fungus</name>
    <name type="synonym">Psathyrella marcescibilis</name>
    <dbReference type="NCBI Taxonomy" id="230819"/>
    <lineage>
        <taxon>Eukaryota</taxon>
        <taxon>Fungi</taxon>
        <taxon>Dikarya</taxon>
        <taxon>Basidiomycota</taxon>
        <taxon>Agaricomycotina</taxon>
        <taxon>Agaricomycetes</taxon>
        <taxon>Agaricomycetidae</taxon>
        <taxon>Agaricales</taxon>
        <taxon>Agaricineae</taxon>
        <taxon>Psathyrellaceae</taxon>
        <taxon>Coprinopsis</taxon>
    </lineage>
</organism>
<proteinExistence type="predicted"/>
<dbReference type="InterPro" id="IPR045340">
    <property type="entry name" value="DUF6533"/>
</dbReference>
<feature type="transmembrane region" description="Helical" evidence="1">
    <location>
        <begin position="240"/>
        <end position="262"/>
    </location>
</feature>